<evidence type="ECO:0000313" key="3">
    <source>
        <dbReference type="EMBL" id="NEA17178.1"/>
    </source>
</evidence>
<reference evidence="3 4" key="1">
    <citation type="submission" date="2020-01" db="EMBL/GenBank/DDBJ databases">
        <title>Insect and environment-associated Actinomycetes.</title>
        <authorList>
            <person name="Currrie C."/>
            <person name="Chevrette M."/>
            <person name="Carlson C."/>
            <person name="Stubbendieck R."/>
            <person name="Wendt-Pienkowski E."/>
        </authorList>
    </citation>
    <scope>NUCLEOTIDE SEQUENCE [LARGE SCALE GENOMIC DNA]</scope>
    <source>
        <strain evidence="3 4">SID11342</strain>
    </source>
</reference>
<evidence type="ECO:0000313" key="4">
    <source>
        <dbReference type="Proteomes" id="UP000471293"/>
    </source>
</evidence>
<protein>
    <submittedName>
        <fullName evidence="3">Uncharacterized protein</fullName>
    </submittedName>
</protein>
<dbReference type="Proteomes" id="UP000471293">
    <property type="component" value="Unassembled WGS sequence"/>
</dbReference>
<dbReference type="EMBL" id="JAAGLQ010000341">
    <property type="protein sequence ID" value="NEA17178.1"/>
    <property type="molecule type" value="Genomic_DNA"/>
</dbReference>
<keyword evidence="2" id="KW-0472">Membrane</keyword>
<sequence length="109" mass="11308">MAGRSAGEGRARPGRTSTPSEVAPTGTSVDEVPPEADPGDTDTGEADPGVVPAFTPPPEAFPEPGQTARQRQALVHLDTHQVKQALLGTGIILVGLGTGFLGLRMRRTR</sequence>
<feature type="region of interest" description="Disordered" evidence="1">
    <location>
        <begin position="1"/>
        <end position="70"/>
    </location>
</feature>
<comment type="caution">
    <text evidence="3">The sequence shown here is derived from an EMBL/GenBank/DDBJ whole genome shotgun (WGS) entry which is preliminary data.</text>
</comment>
<gene>
    <name evidence="3" type="ORF">G3I29_17015</name>
</gene>
<evidence type="ECO:0000256" key="2">
    <source>
        <dbReference type="SAM" id="Phobius"/>
    </source>
</evidence>
<feature type="transmembrane region" description="Helical" evidence="2">
    <location>
        <begin position="85"/>
        <end position="103"/>
    </location>
</feature>
<organism evidence="3 4">
    <name type="scientific">Streptomyces halstedii</name>
    <dbReference type="NCBI Taxonomy" id="1944"/>
    <lineage>
        <taxon>Bacteria</taxon>
        <taxon>Bacillati</taxon>
        <taxon>Actinomycetota</taxon>
        <taxon>Actinomycetes</taxon>
        <taxon>Kitasatosporales</taxon>
        <taxon>Streptomycetaceae</taxon>
        <taxon>Streptomyces</taxon>
    </lineage>
</organism>
<keyword evidence="2" id="KW-1133">Transmembrane helix</keyword>
<dbReference type="AlphaFoldDB" id="A0A6N9U0N6"/>
<proteinExistence type="predicted"/>
<keyword evidence="2" id="KW-0812">Transmembrane</keyword>
<evidence type="ECO:0000256" key="1">
    <source>
        <dbReference type="SAM" id="MobiDB-lite"/>
    </source>
</evidence>
<name>A0A6N9U0N6_STRHA</name>
<feature type="compositionally biased region" description="Polar residues" evidence="1">
    <location>
        <begin position="15"/>
        <end position="28"/>
    </location>
</feature>
<feature type="compositionally biased region" description="Acidic residues" evidence="1">
    <location>
        <begin position="32"/>
        <end position="45"/>
    </location>
</feature>
<accession>A0A6N9U0N6</accession>